<gene>
    <name evidence="11" type="ORF">SK642_0369</name>
</gene>
<sequence length="445" mass="51146">MKQVKGVQYSIILLLLINFLTIIYNGALYIQITNYVISKGQMILLLGELNNISKSPDQIFWYSIIFFVGIIFISTYKMYSTEKKWPIFSKWNLLEIVLMIGVIWSQNLSYNGIILLVFADIFYSSREFQDSDSKRSWIIFIFLSFLMLLLTDYEILSLFIKVPSLSTYIQFYPSSIRGVVLFLENTLTSLNVIIFIISLLSYILYVIKEHHNIEEELKMLSRVNTELNHYISLSEKIAEDRERKRIAREIHDTLGHALTGISAGIDAVSVLIDVHPIRAKEQLKNVSNAVREGIKDVRGSLHRLRPGALQNNGLKDALILMISEYESLSKLSVDLKYEWGNIDLDVIQEDTIFRIIQESITNSVRHGHASKMSIHFMSEDNNIIVLQDNGIGFDDLQIGYGLKQMRERVSILGGSIHFENREGFYTKIVFPKIGGEVYDKGNDCR</sequence>
<evidence type="ECO:0000256" key="1">
    <source>
        <dbReference type="ARBA" id="ARBA00000085"/>
    </source>
</evidence>
<name>A0A081QHZ6_STRMT</name>
<dbReference type="Pfam" id="PF07730">
    <property type="entry name" value="HisKA_3"/>
    <property type="match status" value="1"/>
</dbReference>
<dbReference type="GO" id="GO:0046983">
    <property type="term" value="F:protein dimerization activity"/>
    <property type="evidence" value="ECO:0007669"/>
    <property type="project" value="InterPro"/>
</dbReference>
<evidence type="ECO:0000313" key="12">
    <source>
        <dbReference type="Proteomes" id="UP000028030"/>
    </source>
</evidence>
<keyword evidence="6 11" id="KW-0418">Kinase</keyword>
<feature type="transmembrane region" description="Helical" evidence="9">
    <location>
        <begin position="59"/>
        <end position="79"/>
    </location>
</feature>
<dbReference type="PANTHER" id="PTHR24421">
    <property type="entry name" value="NITRATE/NITRITE SENSOR PROTEIN NARX-RELATED"/>
    <property type="match status" value="1"/>
</dbReference>
<dbReference type="PATRIC" id="fig|28037.97.peg.335"/>
<dbReference type="OrthoDB" id="9760839at2"/>
<keyword evidence="4" id="KW-0808">Transferase</keyword>
<protein>
    <recommendedName>
        <fullName evidence="2">histidine kinase</fullName>
        <ecNumber evidence="2">2.7.13.3</ecNumber>
    </recommendedName>
</protein>
<dbReference type="InterPro" id="IPR036890">
    <property type="entry name" value="HATPase_C_sf"/>
</dbReference>
<dbReference type="AlphaFoldDB" id="A0A081QHZ6"/>
<dbReference type="CDD" id="cd16917">
    <property type="entry name" value="HATPase_UhpB-NarQ-NarX-like"/>
    <property type="match status" value="1"/>
</dbReference>
<evidence type="ECO:0000256" key="8">
    <source>
        <dbReference type="ARBA" id="ARBA00023012"/>
    </source>
</evidence>
<feature type="transmembrane region" description="Helical" evidence="9">
    <location>
        <begin position="91"/>
        <end position="117"/>
    </location>
</feature>
<keyword evidence="9" id="KW-0812">Transmembrane</keyword>
<feature type="domain" description="Histidine kinase/HSP90-like ATPase" evidence="10">
    <location>
        <begin position="347"/>
        <end position="434"/>
    </location>
</feature>
<comment type="catalytic activity">
    <reaction evidence="1">
        <text>ATP + protein L-histidine = ADP + protein N-phospho-L-histidine.</text>
        <dbReference type="EC" id="2.7.13.3"/>
    </reaction>
</comment>
<dbReference type="InterPro" id="IPR050482">
    <property type="entry name" value="Sensor_HK_TwoCompSys"/>
</dbReference>
<evidence type="ECO:0000256" key="7">
    <source>
        <dbReference type="ARBA" id="ARBA00022840"/>
    </source>
</evidence>
<feature type="transmembrane region" description="Helical" evidence="9">
    <location>
        <begin position="12"/>
        <end position="32"/>
    </location>
</feature>
<dbReference type="Gene3D" id="3.30.565.10">
    <property type="entry name" value="Histidine kinase-like ATPase, C-terminal domain"/>
    <property type="match status" value="1"/>
</dbReference>
<feature type="transmembrane region" description="Helical" evidence="9">
    <location>
        <begin position="181"/>
        <end position="205"/>
    </location>
</feature>
<evidence type="ECO:0000256" key="6">
    <source>
        <dbReference type="ARBA" id="ARBA00022777"/>
    </source>
</evidence>
<keyword evidence="8" id="KW-0902">Two-component regulatory system</keyword>
<evidence type="ECO:0000256" key="4">
    <source>
        <dbReference type="ARBA" id="ARBA00022679"/>
    </source>
</evidence>
<dbReference type="GO" id="GO:0005524">
    <property type="term" value="F:ATP binding"/>
    <property type="evidence" value="ECO:0007669"/>
    <property type="project" value="UniProtKB-KW"/>
</dbReference>
<dbReference type="RefSeq" id="WP_033683128.1">
    <property type="nucleotide sequence ID" value="NZ_JPFW01000004.1"/>
</dbReference>
<accession>A0A081QHZ6</accession>
<dbReference type="SMART" id="SM00387">
    <property type="entry name" value="HATPase_c"/>
    <property type="match status" value="1"/>
</dbReference>
<keyword evidence="9" id="KW-1133">Transmembrane helix</keyword>
<evidence type="ECO:0000256" key="5">
    <source>
        <dbReference type="ARBA" id="ARBA00022741"/>
    </source>
</evidence>
<evidence type="ECO:0000256" key="9">
    <source>
        <dbReference type="SAM" id="Phobius"/>
    </source>
</evidence>
<dbReference type="GO" id="GO:0000155">
    <property type="term" value="F:phosphorelay sensor kinase activity"/>
    <property type="evidence" value="ECO:0007669"/>
    <property type="project" value="InterPro"/>
</dbReference>
<dbReference type="Pfam" id="PF02518">
    <property type="entry name" value="HATPase_c"/>
    <property type="match status" value="1"/>
</dbReference>
<evidence type="ECO:0000259" key="10">
    <source>
        <dbReference type="SMART" id="SM00387"/>
    </source>
</evidence>
<dbReference type="Proteomes" id="UP000028030">
    <property type="component" value="Unassembled WGS sequence"/>
</dbReference>
<dbReference type="InterPro" id="IPR011712">
    <property type="entry name" value="Sig_transdc_His_kin_sub3_dim/P"/>
</dbReference>
<evidence type="ECO:0000256" key="3">
    <source>
        <dbReference type="ARBA" id="ARBA00022553"/>
    </source>
</evidence>
<dbReference type="PANTHER" id="PTHR24421:SF10">
    <property type="entry name" value="NITRATE_NITRITE SENSOR PROTEIN NARQ"/>
    <property type="match status" value="1"/>
</dbReference>
<organism evidence="11 12">
    <name type="scientific">Streptococcus mitis</name>
    <dbReference type="NCBI Taxonomy" id="28037"/>
    <lineage>
        <taxon>Bacteria</taxon>
        <taxon>Bacillati</taxon>
        <taxon>Bacillota</taxon>
        <taxon>Bacilli</taxon>
        <taxon>Lactobacillales</taxon>
        <taxon>Streptococcaceae</taxon>
        <taxon>Streptococcus</taxon>
        <taxon>Streptococcus mitis group</taxon>
    </lineage>
</organism>
<dbReference type="InterPro" id="IPR003594">
    <property type="entry name" value="HATPase_dom"/>
</dbReference>
<dbReference type="EMBL" id="JPFW01000004">
    <property type="protein sequence ID" value="KEQ42569.1"/>
    <property type="molecule type" value="Genomic_DNA"/>
</dbReference>
<reference evidence="11 12" key="1">
    <citation type="submission" date="2014-05" db="EMBL/GenBank/DDBJ databases">
        <authorList>
            <person name="Daugherty S.C."/>
            <person name="Tallon L.J."/>
            <person name="Sadzewicz L."/>
            <person name="Kilian M."/>
            <person name="Tettelin H."/>
        </authorList>
    </citation>
    <scope>NUCLEOTIDE SEQUENCE [LARGE SCALE GENOMIC DNA]</scope>
    <source>
        <strain evidence="11 12">SK642</strain>
    </source>
</reference>
<dbReference type="SUPFAM" id="SSF55874">
    <property type="entry name" value="ATPase domain of HSP90 chaperone/DNA topoisomerase II/histidine kinase"/>
    <property type="match status" value="1"/>
</dbReference>
<keyword evidence="7" id="KW-0067">ATP-binding</keyword>
<dbReference type="GO" id="GO:0016020">
    <property type="term" value="C:membrane"/>
    <property type="evidence" value="ECO:0007669"/>
    <property type="project" value="InterPro"/>
</dbReference>
<comment type="caution">
    <text evidence="11">The sequence shown here is derived from an EMBL/GenBank/DDBJ whole genome shotgun (WGS) entry which is preliminary data.</text>
</comment>
<feature type="transmembrane region" description="Helical" evidence="9">
    <location>
        <begin position="137"/>
        <end position="160"/>
    </location>
</feature>
<keyword evidence="3" id="KW-0597">Phosphoprotein</keyword>
<keyword evidence="9" id="KW-0472">Membrane</keyword>
<evidence type="ECO:0000313" key="11">
    <source>
        <dbReference type="EMBL" id="KEQ42569.1"/>
    </source>
</evidence>
<keyword evidence="5" id="KW-0547">Nucleotide-binding</keyword>
<evidence type="ECO:0000256" key="2">
    <source>
        <dbReference type="ARBA" id="ARBA00012438"/>
    </source>
</evidence>
<proteinExistence type="predicted"/>
<dbReference type="Gene3D" id="1.20.5.1930">
    <property type="match status" value="1"/>
</dbReference>
<dbReference type="EC" id="2.7.13.3" evidence="2"/>